<accession>A0A9D4CS95</accession>
<organism evidence="1 2">
    <name type="scientific">Dreissena polymorpha</name>
    <name type="common">Zebra mussel</name>
    <name type="synonym">Mytilus polymorpha</name>
    <dbReference type="NCBI Taxonomy" id="45954"/>
    <lineage>
        <taxon>Eukaryota</taxon>
        <taxon>Metazoa</taxon>
        <taxon>Spiralia</taxon>
        <taxon>Lophotrochozoa</taxon>
        <taxon>Mollusca</taxon>
        <taxon>Bivalvia</taxon>
        <taxon>Autobranchia</taxon>
        <taxon>Heteroconchia</taxon>
        <taxon>Euheterodonta</taxon>
        <taxon>Imparidentia</taxon>
        <taxon>Neoheterodontei</taxon>
        <taxon>Myida</taxon>
        <taxon>Dreissenoidea</taxon>
        <taxon>Dreissenidae</taxon>
        <taxon>Dreissena</taxon>
    </lineage>
</organism>
<gene>
    <name evidence="1" type="ORF">DPMN_056736</name>
</gene>
<name>A0A9D4CS95_DREPO</name>
<reference evidence="1" key="1">
    <citation type="journal article" date="2019" name="bioRxiv">
        <title>The Genome of the Zebra Mussel, Dreissena polymorpha: A Resource for Invasive Species Research.</title>
        <authorList>
            <person name="McCartney M.A."/>
            <person name="Auch B."/>
            <person name="Kono T."/>
            <person name="Mallez S."/>
            <person name="Zhang Y."/>
            <person name="Obille A."/>
            <person name="Becker A."/>
            <person name="Abrahante J.E."/>
            <person name="Garbe J."/>
            <person name="Badalamenti J.P."/>
            <person name="Herman A."/>
            <person name="Mangelson H."/>
            <person name="Liachko I."/>
            <person name="Sullivan S."/>
            <person name="Sone E.D."/>
            <person name="Koren S."/>
            <person name="Silverstein K.A.T."/>
            <person name="Beckman K.B."/>
            <person name="Gohl D.M."/>
        </authorList>
    </citation>
    <scope>NUCLEOTIDE SEQUENCE</scope>
    <source>
        <strain evidence="1">Duluth1</strain>
        <tissue evidence="1">Whole animal</tissue>
    </source>
</reference>
<sequence>MLILFFRCRKYQCYQISSENPGVVMVQTSKDNDKTTFCLPKNTGFRFTETDRPVPQLALDHLKHGATSCTTTSALYCQLEDEIPSCDRLYKAFLML</sequence>
<evidence type="ECO:0000313" key="2">
    <source>
        <dbReference type="Proteomes" id="UP000828390"/>
    </source>
</evidence>
<keyword evidence="2" id="KW-1185">Reference proteome</keyword>
<dbReference type="AlphaFoldDB" id="A0A9D4CS95"/>
<evidence type="ECO:0000313" key="1">
    <source>
        <dbReference type="EMBL" id="KAH3730743.1"/>
    </source>
</evidence>
<reference evidence="1" key="2">
    <citation type="submission" date="2020-11" db="EMBL/GenBank/DDBJ databases">
        <authorList>
            <person name="McCartney M.A."/>
            <person name="Auch B."/>
            <person name="Kono T."/>
            <person name="Mallez S."/>
            <person name="Becker A."/>
            <person name="Gohl D.M."/>
            <person name="Silverstein K.A.T."/>
            <person name="Koren S."/>
            <person name="Bechman K.B."/>
            <person name="Herman A."/>
            <person name="Abrahante J.E."/>
            <person name="Garbe J."/>
        </authorList>
    </citation>
    <scope>NUCLEOTIDE SEQUENCE</scope>
    <source>
        <strain evidence="1">Duluth1</strain>
        <tissue evidence="1">Whole animal</tissue>
    </source>
</reference>
<dbReference type="Proteomes" id="UP000828390">
    <property type="component" value="Unassembled WGS sequence"/>
</dbReference>
<comment type="caution">
    <text evidence="1">The sequence shown here is derived from an EMBL/GenBank/DDBJ whole genome shotgun (WGS) entry which is preliminary data.</text>
</comment>
<proteinExistence type="predicted"/>
<dbReference type="EMBL" id="JAIWYP010000012">
    <property type="protein sequence ID" value="KAH3730743.1"/>
    <property type="molecule type" value="Genomic_DNA"/>
</dbReference>
<protein>
    <submittedName>
        <fullName evidence="1">Uncharacterized protein</fullName>
    </submittedName>
</protein>